<gene>
    <name evidence="2" type="ORF">H3309_06670</name>
</gene>
<sequence>MPTVKIPVSLVGAEPNEATPDLALFRLVEGKAPERVAKVDGGTLTLDPARLKGATLAIGPDSDPASLDLASLSRFRADQVLADWTRDGLRLPRERWFPFLTETICVSGHVRKCRPWYLTPAYQRAAPRPAKIGVQLRAELPRLADLSESAIILPWRCLPLCDGIVEIYEKHCCCTTFVWQDLVDRLRDILKDIPILIRWPVPPIPDPGPLARIPGVGPIATLPGVGPLTRVTGLANSILPMRQRPTAPMLAKAQPLERTIPSERVYADYQALLKTPPAEVEAFITKRPYLASYICRCTQRKVGEVAIQPGGEFDFCYRRPLRLTLIRERCFTNFAYRVRQQVGGVWITVYDGLAGNDWFSAGESAELRTSHPAAKPCGDGPTPPDSGDGTPFVMLEHVTGAGTHHFNFPAQTGLSNMAALDANDGLIDFAGVPDAPWASGLGLRLWVSPTLEGIVAFYRMKVVAVNGAGDPVGTERTLDAPVSWARYVTIGGVVQTIPDALAANPSTVGGETGLFRVPYWSGGMDWLSGQYHQVWNTTDFADGKYMLVVELFGPGGARIKPNGAPAGDPGTARPFQFRRWTSQTVTANVPFGDCGHVFWINNRPVNGDIVDLRRNGTPSTDECQFMSGPGTTTVSVGFRAFHYDGVTTGGGATDTNSFMAGYSLTWQRGLNGPSGGIENGTADQGETPLMSPPVLPPEESNTLDFATLLGAFPPTHAAHTRCTFSVHLHVNAKHHNGGGFIDAYDYNETASFALELTPS</sequence>
<dbReference type="RefSeq" id="WP_182297958.1">
    <property type="nucleotide sequence ID" value="NZ_CP059851.1"/>
</dbReference>
<feature type="region of interest" description="Disordered" evidence="1">
    <location>
        <begin position="672"/>
        <end position="700"/>
    </location>
</feature>
<feature type="region of interest" description="Disordered" evidence="1">
    <location>
        <begin position="370"/>
        <end position="389"/>
    </location>
</feature>
<dbReference type="AlphaFoldDB" id="A0A7G5IL93"/>
<organism evidence="2 3">
    <name type="scientific">Sandaracinobacteroides saxicola</name>
    <dbReference type="NCBI Taxonomy" id="2759707"/>
    <lineage>
        <taxon>Bacteria</taxon>
        <taxon>Pseudomonadati</taxon>
        <taxon>Pseudomonadota</taxon>
        <taxon>Alphaproteobacteria</taxon>
        <taxon>Sphingomonadales</taxon>
        <taxon>Sphingosinicellaceae</taxon>
        <taxon>Sandaracinobacteroides</taxon>
    </lineage>
</organism>
<dbReference type="Proteomes" id="UP000515292">
    <property type="component" value="Chromosome"/>
</dbReference>
<keyword evidence="3" id="KW-1185">Reference proteome</keyword>
<evidence type="ECO:0000256" key="1">
    <source>
        <dbReference type="SAM" id="MobiDB-lite"/>
    </source>
</evidence>
<dbReference type="KEGG" id="sand:H3309_06670"/>
<protein>
    <submittedName>
        <fullName evidence="2">Uncharacterized protein</fullName>
    </submittedName>
</protein>
<dbReference type="EMBL" id="CP059851">
    <property type="protein sequence ID" value="QMW24135.1"/>
    <property type="molecule type" value="Genomic_DNA"/>
</dbReference>
<name>A0A7G5IL93_9SPHN</name>
<evidence type="ECO:0000313" key="2">
    <source>
        <dbReference type="EMBL" id="QMW24135.1"/>
    </source>
</evidence>
<evidence type="ECO:0000313" key="3">
    <source>
        <dbReference type="Proteomes" id="UP000515292"/>
    </source>
</evidence>
<reference evidence="2 3" key="1">
    <citation type="submission" date="2020-07" db="EMBL/GenBank/DDBJ databases">
        <title>Complete genome sequence for Sandaracinobacter sp. M6.</title>
        <authorList>
            <person name="Tang Y."/>
            <person name="Liu Q."/>
            <person name="Guo Z."/>
            <person name="Lei P."/>
            <person name="Huang B."/>
        </authorList>
    </citation>
    <scope>NUCLEOTIDE SEQUENCE [LARGE SCALE GENOMIC DNA]</scope>
    <source>
        <strain evidence="2 3">M6</strain>
    </source>
</reference>
<accession>A0A7G5IL93</accession>
<proteinExistence type="predicted"/>